<accession>A0ACD5XF72</accession>
<proteinExistence type="predicted"/>
<protein>
    <submittedName>
        <fullName evidence="1">Uncharacterized protein</fullName>
    </submittedName>
</protein>
<reference evidence="1" key="2">
    <citation type="submission" date="2025-09" db="UniProtKB">
        <authorList>
            <consortium name="EnsemblPlants"/>
        </authorList>
    </citation>
    <scope>IDENTIFICATION</scope>
</reference>
<evidence type="ECO:0000313" key="2">
    <source>
        <dbReference type="Proteomes" id="UP001732700"/>
    </source>
</evidence>
<name>A0ACD5XF72_AVESA</name>
<dbReference type="Proteomes" id="UP001732700">
    <property type="component" value="Chromosome 4D"/>
</dbReference>
<reference evidence="1" key="1">
    <citation type="submission" date="2021-05" db="EMBL/GenBank/DDBJ databases">
        <authorList>
            <person name="Scholz U."/>
            <person name="Mascher M."/>
            <person name="Fiebig A."/>
        </authorList>
    </citation>
    <scope>NUCLEOTIDE SEQUENCE [LARGE SCALE GENOMIC DNA]</scope>
</reference>
<sequence length="137" mass="14640">MDTAGKALIRLQLKKNFGFFKTWQGYSCCDDGDDAAGQQPWFSVRKEYRVLKNGRDAVVRVTAGGGKAYTIDGASRGSEYYRVSDVDGAAVAEVGRKRTASGVVLGEDVMTLTVGNAADRLLVVGLVVVCGLLSRSI</sequence>
<organism evidence="1 2">
    <name type="scientific">Avena sativa</name>
    <name type="common">Oat</name>
    <dbReference type="NCBI Taxonomy" id="4498"/>
    <lineage>
        <taxon>Eukaryota</taxon>
        <taxon>Viridiplantae</taxon>
        <taxon>Streptophyta</taxon>
        <taxon>Embryophyta</taxon>
        <taxon>Tracheophyta</taxon>
        <taxon>Spermatophyta</taxon>
        <taxon>Magnoliopsida</taxon>
        <taxon>Liliopsida</taxon>
        <taxon>Poales</taxon>
        <taxon>Poaceae</taxon>
        <taxon>BOP clade</taxon>
        <taxon>Pooideae</taxon>
        <taxon>Poodae</taxon>
        <taxon>Poeae</taxon>
        <taxon>Poeae Chloroplast Group 1 (Aveneae type)</taxon>
        <taxon>Aveninae</taxon>
        <taxon>Avena</taxon>
    </lineage>
</organism>
<evidence type="ECO:0000313" key="1">
    <source>
        <dbReference type="EnsemblPlants" id="AVESA.00010b.r2.4DG0785150.1.CDS"/>
    </source>
</evidence>
<keyword evidence="2" id="KW-1185">Reference proteome</keyword>
<dbReference type="EnsemblPlants" id="AVESA.00010b.r2.4DG0785150.1">
    <property type="protein sequence ID" value="AVESA.00010b.r2.4DG0785150.1.CDS"/>
    <property type="gene ID" value="AVESA.00010b.r2.4DG0785150"/>
</dbReference>